<comment type="caution">
    <text evidence="1">The sequence shown here is derived from an EMBL/GenBank/DDBJ whole genome shotgun (WGS) entry which is preliminary data.</text>
</comment>
<evidence type="ECO:0000313" key="1">
    <source>
        <dbReference type="EMBL" id="EFK55096.1"/>
    </source>
</evidence>
<organism evidence="1 2">
    <name type="scientific">Corynebacterium genitalium ATCC 33030</name>
    <dbReference type="NCBI Taxonomy" id="585529"/>
    <lineage>
        <taxon>Bacteria</taxon>
        <taxon>Bacillati</taxon>
        <taxon>Actinomycetota</taxon>
        <taxon>Actinomycetes</taxon>
        <taxon>Mycobacteriales</taxon>
        <taxon>Corynebacteriaceae</taxon>
        <taxon>Corynebacterium</taxon>
    </lineage>
</organism>
<gene>
    <name evidence="1" type="ORF">HMPREF0291_10354</name>
</gene>
<name>D7WB65_9CORY</name>
<dbReference type="InterPro" id="IPR009003">
    <property type="entry name" value="Peptidase_S1_PA"/>
</dbReference>
<dbReference type="Proteomes" id="UP000004208">
    <property type="component" value="Unassembled WGS sequence"/>
</dbReference>
<dbReference type="SUPFAM" id="SSF50494">
    <property type="entry name" value="Trypsin-like serine proteases"/>
    <property type="match status" value="1"/>
</dbReference>
<dbReference type="eggNOG" id="ENOG5031YKC">
    <property type="taxonomic scope" value="Bacteria"/>
</dbReference>
<sequence length="408" mass="42402">MLAFAFSTLTLATATEAAPQAHADTGAAAAPGAPMRVLPYDPEFPFGPDVSVEEATGMDMPPEAFTLACSQGPIGDVLLPDGTTQRIMVTAGHCVVGDTETGLLLGSDVYAPTRDGYERIGATGMVHFQGGAPVNPLAIPETAMTTVDWGIVVLDDDTAVDGSASSKDKANRNGSTPVTLTGVRDYRTLRPGEVSFDNFGQPICKDGMIGARKCGYQLLYTADNVWHVSLDYKHGDSGGVNFDPSTGQIIGVSSLGVGPLGTAQRADRAIELAYDVPDGQVNDYFTPAAPNQPRAEFVSMDEEDNAVDSYILENNPDVAPEDLVPPTNQEVFGMVVESAQQDAAVIGAEAQTLAAGSAVAVATGQATVPEVASAANEFATEVGTAATAYGNALSNVGFQWALEELGYE</sequence>
<evidence type="ECO:0008006" key="3">
    <source>
        <dbReference type="Google" id="ProtNLM"/>
    </source>
</evidence>
<keyword evidence="2" id="KW-1185">Reference proteome</keyword>
<proteinExistence type="predicted"/>
<dbReference type="EMBL" id="ACLJ02000001">
    <property type="protein sequence ID" value="EFK55096.1"/>
    <property type="molecule type" value="Genomic_DNA"/>
</dbReference>
<dbReference type="AlphaFoldDB" id="D7WB65"/>
<evidence type="ECO:0000313" key="2">
    <source>
        <dbReference type="Proteomes" id="UP000004208"/>
    </source>
</evidence>
<dbReference type="STRING" id="585529.HMPREF0291_10354"/>
<protein>
    <recommendedName>
        <fullName evidence="3">Trypsin</fullName>
    </recommendedName>
</protein>
<dbReference type="HOGENOM" id="CLU_061129_0_0_11"/>
<dbReference type="Gene3D" id="2.40.10.10">
    <property type="entry name" value="Trypsin-like serine proteases"/>
    <property type="match status" value="2"/>
</dbReference>
<accession>D7WB65</accession>
<reference evidence="1" key="1">
    <citation type="submission" date="2010-06" db="EMBL/GenBank/DDBJ databases">
        <authorList>
            <person name="Muzny D."/>
            <person name="Qin X."/>
            <person name="Buhay C."/>
            <person name="Dugan-Rocha S."/>
            <person name="Ding Y."/>
            <person name="Chen G."/>
            <person name="Hawes A."/>
            <person name="Holder M."/>
            <person name="Jhangiani S."/>
            <person name="Johnson A."/>
            <person name="Khan Z."/>
            <person name="Li Z."/>
            <person name="Liu W."/>
            <person name="Liu X."/>
            <person name="Perez L."/>
            <person name="Shen H."/>
            <person name="Wang Q."/>
            <person name="Watt J."/>
            <person name="Xi L."/>
            <person name="Xin Y."/>
            <person name="Zhou J."/>
            <person name="Deng J."/>
            <person name="Jiang H."/>
            <person name="Liu Y."/>
            <person name="Qu J."/>
            <person name="Song X.-Z."/>
            <person name="Zhang L."/>
            <person name="Villasana D."/>
            <person name="Johnson A."/>
            <person name="Liu J."/>
            <person name="Liyanage D."/>
            <person name="Lorensuhewa L."/>
            <person name="Robinson T."/>
            <person name="Song A."/>
            <person name="Song B.-B."/>
            <person name="Dinh H."/>
            <person name="Thornton R."/>
            <person name="Coyle M."/>
            <person name="Francisco L."/>
            <person name="Jackson L."/>
            <person name="Javaid M."/>
            <person name="Korchina V."/>
            <person name="Kovar C."/>
            <person name="Mata R."/>
            <person name="Mathew T."/>
            <person name="Ngo R."/>
            <person name="Nguyen L."/>
            <person name="Nguyen N."/>
            <person name="Okwuonu G."/>
            <person name="Ongeri F."/>
            <person name="Pham C."/>
            <person name="Simmons D."/>
            <person name="Wilczek-Boney K."/>
            <person name="Hale W."/>
            <person name="Jakkamsetti A."/>
            <person name="Pham P."/>
            <person name="Ruth R."/>
            <person name="San Lucas F."/>
            <person name="Warren J."/>
            <person name="Zhang J."/>
            <person name="Zhao Z."/>
            <person name="Zhou C."/>
            <person name="Zhu D."/>
            <person name="Lee S."/>
            <person name="Bess C."/>
            <person name="Blankenburg K."/>
            <person name="Forbes L."/>
            <person name="Fu Q."/>
            <person name="Gubbala S."/>
            <person name="Hirani K."/>
            <person name="Jayaseelan J.C."/>
            <person name="Lara F."/>
            <person name="Munidasa M."/>
            <person name="Palculict T."/>
            <person name="Patil S."/>
            <person name="Pu L.-L."/>
            <person name="Saada N."/>
            <person name="Tang L."/>
            <person name="Weissenberger G."/>
            <person name="Zhu Y."/>
            <person name="Hemphill L."/>
            <person name="Shang Y."/>
            <person name="Youmans B."/>
            <person name="Ayvaz T."/>
            <person name="Ross M."/>
            <person name="Santibanez J."/>
            <person name="Aqrawi P."/>
            <person name="Gross S."/>
            <person name="Joshi V."/>
            <person name="Fowler G."/>
            <person name="Nazareth L."/>
            <person name="Reid J."/>
            <person name="Worley K."/>
            <person name="Petrosino J."/>
            <person name="Highlander S."/>
            <person name="Gibbs R."/>
        </authorList>
    </citation>
    <scope>NUCLEOTIDE SEQUENCE [LARGE SCALE GENOMIC DNA]</scope>
    <source>
        <strain evidence="1">ATCC 33030</strain>
    </source>
</reference>
<dbReference type="InterPro" id="IPR043504">
    <property type="entry name" value="Peptidase_S1_PA_chymotrypsin"/>
</dbReference>